<proteinExistence type="predicted"/>
<evidence type="ECO:0000313" key="3">
    <source>
        <dbReference type="EMBL" id="CAI9756059.1"/>
    </source>
</evidence>
<dbReference type="Proteomes" id="UP000834106">
    <property type="component" value="Chromosome 2"/>
</dbReference>
<accession>A0AAD1YR65</accession>
<organism evidence="3 4">
    <name type="scientific">Fraxinus pennsylvanica</name>
    <dbReference type="NCBI Taxonomy" id="56036"/>
    <lineage>
        <taxon>Eukaryota</taxon>
        <taxon>Viridiplantae</taxon>
        <taxon>Streptophyta</taxon>
        <taxon>Embryophyta</taxon>
        <taxon>Tracheophyta</taxon>
        <taxon>Spermatophyta</taxon>
        <taxon>Magnoliopsida</taxon>
        <taxon>eudicotyledons</taxon>
        <taxon>Gunneridae</taxon>
        <taxon>Pentapetalae</taxon>
        <taxon>asterids</taxon>
        <taxon>lamiids</taxon>
        <taxon>Lamiales</taxon>
        <taxon>Oleaceae</taxon>
        <taxon>Oleeae</taxon>
        <taxon>Fraxinus</taxon>
    </lineage>
</organism>
<reference evidence="3" key="1">
    <citation type="submission" date="2023-05" db="EMBL/GenBank/DDBJ databases">
        <authorList>
            <person name="Huff M."/>
        </authorList>
    </citation>
    <scope>NUCLEOTIDE SEQUENCE</scope>
</reference>
<evidence type="ECO:0000313" key="4">
    <source>
        <dbReference type="Proteomes" id="UP000834106"/>
    </source>
</evidence>
<dbReference type="PANTHER" id="PTHR36715:SF1">
    <property type="entry name" value="PROTEIN, PUTATIVE-RELATED"/>
    <property type="match status" value="1"/>
</dbReference>
<dbReference type="PANTHER" id="PTHR36715">
    <property type="entry name" value="BNAANNG41370D PROTEIN"/>
    <property type="match status" value="1"/>
</dbReference>
<feature type="transmembrane region" description="Helical" evidence="2">
    <location>
        <begin position="20"/>
        <end position="41"/>
    </location>
</feature>
<keyword evidence="2" id="KW-1133">Transmembrane helix</keyword>
<sequence length="260" mass="29020">MNCLRNPYLISRFFSMVPQAHNFCKWGALILALLATFSSIIRRIKIIFIHLHAFKPSPSQAFVQSNDFEFSDDDECSSVSSQEEEGSSPATSFQDQQAVDEDFCVKGSNFYLRSQSQNGNLRNRGRQCCGGEWLPLSEFTSGKNVVKLWDYWTIPEVTVASPECFLTEEGNGKGDRVVFNGYDTRMPRRVPAISAKWRSPAAAVTEVVSSATGGVEKFYMRDTATGVLTVGDVRNLTAPVENVAEYDGDTWQDADFVFVD</sequence>
<gene>
    <name evidence="3" type="ORF">FPE_LOCUS3489</name>
</gene>
<name>A0AAD1YR65_9LAMI</name>
<dbReference type="EMBL" id="OU503037">
    <property type="protein sequence ID" value="CAI9756059.1"/>
    <property type="molecule type" value="Genomic_DNA"/>
</dbReference>
<evidence type="ECO:0000256" key="2">
    <source>
        <dbReference type="SAM" id="Phobius"/>
    </source>
</evidence>
<feature type="compositionally biased region" description="Acidic residues" evidence="1">
    <location>
        <begin position="73"/>
        <end position="86"/>
    </location>
</feature>
<keyword evidence="4" id="KW-1185">Reference proteome</keyword>
<dbReference type="AlphaFoldDB" id="A0AAD1YR65"/>
<keyword evidence="2" id="KW-0812">Transmembrane</keyword>
<evidence type="ECO:0000256" key="1">
    <source>
        <dbReference type="SAM" id="MobiDB-lite"/>
    </source>
</evidence>
<keyword evidence="2" id="KW-0472">Membrane</keyword>
<protein>
    <submittedName>
        <fullName evidence="3">Uncharacterized protein</fullName>
    </submittedName>
</protein>
<feature type="region of interest" description="Disordered" evidence="1">
    <location>
        <begin position="73"/>
        <end position="94"/>
    </location>
</feature>